<dbReference type="RefSeq" id="WP_231955218.1">
    <property type="nucleotide sequence ID" value="NZ_LT838813.1"/>
</dbReference>
<feature type="transmembrane region" description="Helical" evidence="1">
    <location>
        <begin position="46"/>
        <end position="64"/>
    </location>
</feature>
<feature type="transmembrane region" description="Helical" evidence="1">
    <location>
        <begin position="110"/>
        <end position="128"/>
    </location>
</feature>
<accession>A0A1W2H5E0</accession>
<gene>
    <name evidence="2" type="ORF">SAMN00777080_2704</name>
</gene>
<dbReference type="EMBL" id="LT838813">
    <property type="protein sequence ID" value="SMD44089.1"/>
    <property type="molecule type" value="Genomic_DNA"/>
</dbReference>
<evidence type="ECO:0000313" key="3">
    <source>
        <dbReference type="Proteomes" id="UP000192333"/>
    </source>
</evidence>
<keyword evidence="1" id="KW-0472">Membrane</keyword>
<feature type="transmembrane region" description="Helical" evidence="1">
    <location>
        <begin position="21"/>
        <end position="40"/>
    </location>
</feature>
<evidence type="ECO:0000313" key="2">
    <source>
        <dbReference type="EMBL" id="SMD44089.1"/>
    </source>
</evidence>
<dbReference type="Proteomes" id="UP000192333">
    <property type="component" value="Chromosome I"/>
</dbReference>
<keyword evidence="1" id="KW-0812">Transmembrane</keyword>
<dbReference type="AlphaFoldDB" id="A0A1W2H5E0"/>
<feature type="transmembrane region" description="Helical" evidence="1">
    <location>
        <begin position="85"/>
        <end position="104"/>
    </location>
</feature>
<organism evidence="2 3">
    <name type="scientific">Aquiflexum balticum DSM 16537</name>
    <dbReference type="NCBI Taxonomy" id="758820"/>
    <lineage>
        <taxon>Bacteria</taxon>
        <taxon>Pseudomonadati</taxon>
        <taxon>Bacteroidota</taxon>
        <taxon>Cytophagia</taxon>
        <taxon>Cytophagales</taxon>
        <taxon>Cyclobacteriaceae</taxon>
        <taxon>Aquiflexum</taxon>
    </lineage>
</organism>
<keyword evidence="1" id="KW-1133">Transmembrane helix</keyword>
<keyword evidence="3" id="KW-1185">Reference proteome</keyword>
<dbReference type="STRING" id="758820.SAMN00777080_2704"/>
<protein>
    <submittedName>
        <fullName evidence="2">Uncharacterized protein</fullName>
    </submittedName>
</protein>
<proteinExistence type="predicted"/>
<evidence type="ECO:0000256" key="1">
    <source>
        <dbReference type="SAM" id="Phobius"/>
    </source>
</evidence>
<reference evidence="3" key="1">
    <citation type="submission" date="2017-04" db="EMBL/GenBank/DDBJ databases">
        <authorList>
            <person name="Varghese N."/>
            <person name="Submissions S."/>
        </authorList>
    </citation>
    <scope>NUCLEOTIDE SEQUENCE [LARGE SCALE GENOMIC DNA]</scope>
    <source>
        <strain evidence="3">DSM 16537</strain>
    </source>
</reference>
<sequence length="137" mass="16001">MKNNDLMYVPMLERKWRPLSFLFFPLPVVLVIVLALLQVGLSPDNAAEIIYGSWAVGFTLLNLTKEKIEDEMVKTFRLQAFQTGFFWLMCGLVAIMVVNYLRFGEFRQEIFSAPLVLFLLNAYVFAAFEYQKWRSNQ</sequence>
<name>A0A1W2H5E0_9BACT</name>